<sequence length="371" mass="40903">MTHHKHPPIARRTLGNYARVEFSFVGTTCERIDGWLSEWGQTLATEMKVLTVTGDHGTSLPGRKSQHGSKLFETSDRWNDFDDKLLGSQYDLALINGNHYPGAAQIVFIDGKKASTLKRRKDQLTNVFTIVLCPGEKTIPAWLKKHVGEDPIVYQFSEWLKRGLTILRNYAVARLPTVKALILTGGKSTRMGKDKASLVYRNGENEAKRLARICEEKGLKTYFSVSEATGQENEINDRFVDLGPMGAIASAFMADPESAWLVLACDLPLVAEKTVGQLLAQRDPSRLATAIRGASQPFPEPLIALYEPRAYGRLLQFLSIGHACPRKVLINSDVKEIVLEDEAPLTNANTPAERAGVLALLEQGIDGAPPL</sequence>
<keyword evidence="2" id="KW-0808">Transferase</keyword>
<evidence type="ECO:0000313" key="10">
    <source>
        <dbReference type="Proteomes" id="UP000770785"/>
    </source>
</evidence>
<dbReference type="SUPFAM" id="SSF53448">
    <property type="entry name" value="Nucleotide-diphospho-sugar transferases"/>
    <property type="match status" value="1"/>
</dbReference>
<evidence type="ECO:0000256" key="7">
    <source>
        <dbReference type="ARBA" id="ARBA00023150"/>
    </source>
</evidence>
<protein>
    <submittedName>
        <fullName evidence="9">Molybdopterin-guanine dinucleotide biosynthesis protein A</fullName>
    </submittedName>
</protein>
<dbReference type="InterPro" id="IPR025877">
    <property type="entry name" value="MobA-like_NTP_Trfase"/>
</dbReference>
<dbReference type="CDD" id="cd02503">
    <property type="entry name" value="MobA"/>
    <property type="match status" value="1"/>
</dbReference>
<organism evidence="9 10">
    <name type="scientific">Neolewinella antarctica</name>
    <dbReference type="NCBI Taxonomy" id="442734"/>
    <lineage>
        <taxon>Bacteria</taxon>
        <taxon>Pseudomonadati</taxon>
        <taxon>Bacteroidota</taxon>
        <taxon>Saprospiria</taxon>
        <taxon>Saprospirales</taxon>
        <taxon>Lewinellaceae</taxon>
        <taxon>Neolewinella</taxon>
    </lineage>
</organism>
<keyword evidence="6" id="KW-0342">GTP-binding</keyword>
<keyword evidence="5" id="KW-0460">Magnesium</keyword>
<dbReference type="Proteomes" id="UP000770785">
    <property type="component" value="Unassembled WGS sequence"/>
</dbReference>
<gene>
    <name evidence="9" type="ORF">GGR27_001825</name>
</gene>
<dbReference type="Gene3D" id="3.90.550.10">
    <property type="entry name" value="Spore Coat Polysaccharide Biosynthesis Protein SpsA, Chain A"/>
    <property type="match status" value="1"/>
</dbReference>
<evidence type="ECO:0000256" key="3">
    <source>
        <dbReference type="ARBA" id="ARBA00022723"/>
    </source>
</evidence>
<evidence type="ECO:0000313" key="9">
    <source>
        <dbReference type="EMBL" id="NJC26326.1"/>
    </source>
</evidence>
<evidence type="ECO:0000256" key="5">
    <source>
        <dbReference type="ARBA" id="ARBA00022842"/>
    </source>
</evidence>
<evidence type="ECO:0000256" key="1">
    <source>
        <dbReference type="ARBA" id="ARBA00022490"/>
    </source>
</evidence>
<evidence type="ECO:0000256" key="4">
    <source>
        <dbReference type="ARBA" id="ARBA00022741"/>
    </source>
</evidence>
<keyword evidence="10" id="KW-1185">Reference proteome</keyword>
<dbReference type="PANTHER" id="PTHR19136">
    <property type="entry name" value="MOLYBDENUM COFACTOR GUANYLYLTRANSFERASE"/>
    <property type="match status" value="1"/>
</dbReference>
<dbReference type="RefSeq" id="WP_168037077.1">
    <property type="nucleotide sequence ID" value="NZ_JAATJH010000002.1"/>
</dbReference>
<dbReference type="EMBL" id="JAATJH010000002">
    <property type="protein sequence ID" value="NJC26326.1"/>
    <property type="molecule type" value="Genomic_DNA"/>
</dbReference>
<dbReference type="PANTHER" id="PTHR19136:SF81">
    <property type="entry name" value="MOLYBDENUM COFACTOR GUANYLYLTRANSFERASE"/>
    <property type="match status" value="1"/>
</dbReference>
<evidence type="ECO:0000259" key="8">
    <source>
        <dbReference type="Pfam" id="PF12804"/>
    </source>
</evidence>
<evidence type="ECO:0000256" key="6">
    <source>
        <dbReference type="ARBA" id="ARBA00023134"/>
    </source>
</evidence>
<evidence type="ECO:0000256" key="2">
    <source>
        <dbReference type="ARBA" id="ARBA00022679"/>
    </source>
</evidence>
<keyword evidence="1" id="KW-0963">Cytoplasm</keyword>
<keyword evidence="7" id="KW-0501">Molybdenum cofactor biosynthesis</keyword>
<keyword evidence="3" id="KW-0479">Metal-binding</keyword>
<proteinExistence type="predicted"/>
<feature type="domain" description="MobA-like NTP transferase" evidence="8">
    <location>
        <begin position="180"/>
        <end position="328"/>
    </location>
</feature>
<dbReference type="InterPro" id="IPR013482">
    <property type="entry name" value="Molybde_CF_guanTrfase"/>
</dbReference>
<accession>A0ABX0XAM4</accession>
<dbReference type="Pfam" id="PF12804">
    <property type="entry name" value="NTP_transf_3"/>
    <property type="match status" value="1"/>
</dbReference>
<keyword evidence="4" id="KW-0547">Nucleotide-binding</keyword>
<reference evidence="9 10" key="1">
    <citation type="submission" date="2020-03" db="EMBL/GenBank/DDBJ databases">
        <title>Genomic Encyclopedia of Type Strains, Phase IV (KMG-IV): sequencing the most valuable type-strain genomes for metagenomic binning, comparative biology and taxonomic classification.</title>
        <authorList>
            <person name="Goeker M."/>
        </authorList>
    </citation>
    <scope>NUCLEOTIDE SEQUENCE [LARGE SCALE GENOMIC DNA]</scope>
    <source>
        <strain evidence="9 10">DSM 105096</strain>
    </source>
</reference>
<dbReference type="InterPro" id="IPR029044">
    <property type="entry name" value="Nucleotide-diphossugar_trans"/>
</dbReference>
<comment type="caution">
    <text evidence="9">The sequence shown here is derived from an EMBL/GenBank/DDBJ whole genome shotgun (WGS) entry which is preliminary data.</text>
</comment>
<name>A0ABX0XAM4_9BACT</name>